<evidence type="ECO:0008006" key="3">
    <source>
        <dbReference type="Google" id="ProtNLM"/>
    </source>
</evidence>
<dbReference type="RefSeq" id="WP_000518063.1">
    <property type="nucleotide sequence ID" value="NZ_JH792027.1"/>
</dbReference>
<dbReference type="EMBL" id="AHER01000065">
    <property type="protein sequence ID" value="EJR11384.1"/>
    <property type="molecule type" value="Genomic_DNA"/>
</dbReference>
<evidence type="ECO:0000313" key="2">
    <source>
        <dbReference type="Proteomes" id="UP000006607"/>
    </source>
</evidence>
<comment type="caution">
    <text evidence="1">The sequence shown here is derived from an EMBL/GenBank/DDBJ whole genome shotgun (WGS) entry which is preliminary data.</text>
</comment>
<proteinExistence type="predicted"/>
<reference evidence="1" key="1">
    <citation type="submission" date="2012-04" db="EMBL/GenBank/DDBJ databases">
        <title>The Genome Sequence of Bacillus cereus VD014.</title>
        <authorList>
            <consortium name="The Broad Institute Genome Sequencing Platform"/>
            <consortium name="The Broad Institute Genome Sequencing Center for Infectious Disease"/>
            <person name="Feldgarden M."/>
            <person name="Van der Auwera G.A."/>
            <person name="Mahillon J."/>
            <person name="Duprez V."/>
            <person name="Timmery S."/>
            <person name="Mattelet C."/>
            <person name="Dierick K."/>
            <person name="Sun M."/>
            <person name="Yu Z."/>
            <person name="Zhu L."/>
            <person name="Hu X."/>
            <person name="Shank E.B."/>
            <person name="Swiecicka I."/>
            <person name="Hansen B.M."/>
            <person name="Andrup L."/>
            <person name="Young S.K."/>
            <person name="Zeng Q."/>
            <person name="Gargeya S."/>
            <person name="Fitzgerald M."/>
            <person name="Haas B."/>
            <person name="Abouelleil A."/>
            <person name="Alvarado L."/>
            <person name="Arachchi H.M."/>
            <person name="Berlin A."/>
            <person name="Chapman S.B."/>
            <person name="Goldberg J."/>
            <person name="Griggs A."/>
            <person name="Gujja S."/>
            <person name="Hansen M."/>
            <person name="Howarth C."/>
            <person name="Imamovic A."/>
            <person name="Larimer J."/>
            <person name="McCowen C."/>
            <person name="Montmayeur A."/>
            <person name="Murphy C."/>
            <person name="Neiman D."/>
            <person name="Pearson M."/>
            <person name="Priest M."/>
            <person name="Roberts A."/>
            <person name="Saif S."/>
            <person name="Shea T."/>
            <person name="Sisk P."/>
            <person name="Sykes S."/>
            <person name="Wortman J."/>
            <person name="Nusbaum C."/>
            <person name="Birren B."/>
        </authorList>
    </citation>
    <scope>NUCLEOTIDE SEQUENCE</scope>
    <source>
        <strain evidence="1">VD014</strain>
    </source>
</reference>
<organism evidence="1 2">
    <name type="scientific">Bacillus cereus (strain VD014)</name>
    <dbReference type="NCBI Taxonomy" id="1053223"/>
    <lineage>
        <taxon>Bacteria</taxon>
        <taxon>Bacillati</taxon>
        <taxon>Bacillota</taxon>
        <taxon>Bacilli</taxon>
        <taxon>Bacillales</taxon>
        <taxon>Bacillaceae</taxon>
        <taxon>Bacillus</taxon>
        <taxon>Bacillus cereus group</taxon>
    </lineage>
</organism>
<gene>
    <name evidence="1" type="ORF">IIA_06051</name>
</gene>
<name>A0A9W5K1F6_BACC8</name>
<dbReference type="AlphaFoldDB" id="A0A9W5K1F6"/>
<accession>A0A9W5K1F6</accession>
<protein>
    <recommendedName>
        <fullName evidence="3">Apea-like HEPN domain-containing protein</fullName>
    </recommendedName>
</protein>
<sequence length="454" mass="53369">MGKRKKGLNDLTKALMYFCLKLKRGNQFPQPLINHKVTDNFLEVIQWDERFHGVYSFELIEHFICDYMLEFSKEKVDESDVASLLEELEKYLQANLEEYWLIAPLTGALLSKYSIVSDNLFLLAGNKEEAQLYLKNLIGDEHYNYVTEKRFNTDYKDVLIGYKIKCQSEYIDTYYNTFSFYLNSMLHLYYYANIYPNYNYDNNEMSYILNNTYSLPSRDFVDTKRIILFSQRNPNHKLAGHETDCQLDLSFFENDEHLTNFIQMISYLLNVIPTQDKLIIKFLNSLKIFKAALSYEEKDLFTGISMTIVLLTTASEALFLNHNDAKRESLKAIFSSIYEGTDFSSDQVKDIVDKMYTLRSEFVHGGTSTFKDFNSDFSSGPNTKLLNDFKIVFSKSMYQVIEQILKLSPNERTISFFEDYINSHKQINVQKICFFKKLCNRLLKGKKNREMEID</sequence>
<evidence type="ECO:0000313" key="1">
    <source>
        <dbReference type="EMBL" id="EJR11384.1"/>
    </source>
</evidence>
<dbReference type="Proteomes" id="UP000006607">
    <property type="component" value="Unassembled WGS sequence"/>
</dbReference>